<dbReference type="EMBL" id="JARJCM010000011">
    <property type="protein sequence ID" value="KAJ7042928.1"/>
    <property type="molecule type" value="Genomic_DNA"/>
</dbReference>
<proteinExistence type="predicted"/>
<keyword evidence="2" id="KW-1185">Reference proteome</keyword>
<organism evidence="1 2">
    <name type="scientific">Mycena alexandri</name>
    <dbReference type="NCBI Taxonomy" id="1745969"/>
    <lineage>
        <taxon>Eukaryota</taxon>
        <taxon>Fungi</taxon>
        <taxon>Dikarya</taxon>
        <taxon>Basidiomycota</taxon>
        <taxon>Agaricomycotina</taxon>
        <taxon>Agaricomycetes</taxon>
        <taxon>Agaricomycetidae</taxon>
        <taxon>Agaricales</taxon>
        <taxon>Marasmiineae</taxon>
        <taxon>Mycenaceae</taxon>
        <taxon>Mycena</taxon>
    </lineage>
</organism>
<evidence type="ECO:0000313" key="2">
    <source>
        <dbReference type="Proteomes" id="UP001218188"/>
    </source>
</evidence>
<name>A0AAD6TBK6_9AGAR</name>
<dbReference type="Proteomes" id="UP001218188">
    <property type="component" value="Unassembled WGS sequence"/>
</dbReference>
<protein>
    <submittedName>
        <fullName evidence="1">Uncharacterized protein</fullName>
    </submittedName>
</protein>
<reference evidence="1" key="1">
    <citation type="submission" date="2023-03" db="EMBL/GenBank/DDBJ databases">
        <title>Massive genome expansion in bonnet fungi (Mycena s.s.) driven by repeated elements and novel gene families across ecological guilds.</title>
        <authorList>
            <consortium name="Lawrence Berkeley National Laboratory"/>
            <person name="Harder C.B."/>
            <person name="Miyauchi S."/>
            <person name="Viragh M."/>
            <person name="Kuo A."/>
            <person name="Thoen E."/>
            <person name="Andreopoulos B."/>
            <person name="Lu D."/>
            <person name="Skrede I."/>
            <person name="Drula E."/>
            <person name="Henrissat B."/>
            <person name="Morin E."/>
            <person name="Kohler A."/>
            <person name="Barry K."/>
            <person name="LaButti K."/>
            <person name="Morin E."/>
            <person name="Salamov A."/>
            <person name="Lipzen A."/>
            <person name="Mereny Z."/>
            <person name="Hegedus B."/>
            <person name="Baldrian P."/>
            <person name="Stursova M."/>
            <person name="Weitz H."/>
            <person name="Taylor A."/>
            <person name="Grigoriev I.V."/>
            <person name="Nagy L.G."/>
            <person name="Martin F."/>
            <person name="Kauserud H."/>
        </authorList>
    </citation>
    <scope>NUCLEOTIDE SEQUENCE</scope>
    <source>
        <strain evidence="1">CBHHK200</strain>
    </source>
</reference>
<dbReference type="AlphaFoldDB" id="A0AAD6TBK6"/>
<gene>
    <name evidence="1" type="ORF">C8F04DRAFT_1075292</name>
</gene>
<accession>A0AAD6TBK6</accession>
<evidence type="ECO:0000313" key="1">
    <source>
        <dbReference type="EMBL" id="KAJ7042928.1"/>
    </source>
</evidence>
<sequence length="73" mass="8217">MFLAGLCPSLVLARKTLRSSLDFSVGIQDQTKIRLRHREDHPAPSVSPSRYLGLPLRQIEQPTEAESRLSNEC</sequence>
<comment type="caution">
    <text evidence="1">The sequence shown here is derived from an EMBL/GenBank/DDBJ whole genome shotgun (WGS) entry which is preliminary data.</text>
</comment>